<name>A0ABD2Q5P1_9PLAT</name>
<protein>
    <recommendedName>
        <fullName evidence="1">Peptidase S1 domain-containing protein</fullName>
    </recommendedName>
</protein>
<dbReference type="InterPro" id="IPR018114">
    <property type="entry name" value="TRYPSIN_HIS"/>
</dbReference>
<dbReference type="AlphaFoldDB" id="A0ABD2Q5P1"/>
<keyword evidence="3" id="KW-1185">Reference proteome</keyword>
<proteinExistence type="predicted"/>
<dbReference type="EMBL" id="JBJKFK010000917">
    <property type="protein sequence ID" value="KAL3314748.1"/>
    <property type="molecule type" value="Genomic_DNA"/>
</dbReference>
<evidence type="ECO:0000313" key="3">
    <source>
        <dbReference type="Proteomes" id="UP001626550"/>
    </source>
</evidence>
<sequence>VVMTYKFAGHQMKGLVLLIYIVLLIEGRHMSMNVVDGESLQDLSRVPSAVKLLRYTDLGVATCGGTLIADDWVLTAAHCLEDAKMIIIQAGRAETSYDPLFWPLFDPHLFRAKASRWFMHEQCK</sequence>
<organism evidence="2 3">
    <name type="scientific">Cichlidogyrus casuarinus</name>
    <dbReference type="NCBI Taxonomy" id="1844966"/>
    <lineage>
        <taxon>Eukaryota</taxon>
        <taxon>Metazoa</taxon>
        <taxon>Spiralia</taxon>
        <taxon>Lophotrochozoa</taxon>
        <taxon>Platyhelminthes</taxon>
        <taxon>Monogenea</taxon>
        <taxon>Monopisthocotylea</taxon>
        <taxon>Dactylogyridea</taxon>
        <taxon>Ancyrocephalidae</taxon>
        <taxon>Cichlidogyrus</taxon>
    </lineage>
</organism>
<evidence type="ECO:0000259" key="1">
    <source>
        <dbReference type="Pfam" id="PF00089"/>
    </source>
</evidence>
<dbReference type="InterPro" id="IPR001254">
    <property type="entry name" value="Trypsin_dom"/>
</dbReference>
<reference evidence="2 3" key="1">
    <citation type="submission" date="2024-11" db="EMBL/GenBank/DDBJ databases">
        <title>Adaptive evolution of stress response genes in parasites aligns with host niche diversity.</title>
        <authorList>
            <person name="Hahn C."/>
            <person name="Resl P."/>
        </authorList>
    </citation>
    <scope>NUCLEOTIDE SEQUENCE [LARGE SCALE GENOMIC DNA]</scope>
    <source>
        <strain evidence="2">EGGRZ-B1_66</strain>
        <tissue evidence="2">Body</tissue>
    </source>
</reference>
<dbReference type="InterPro" id="IPR009003">
    <property type="entry name" value="Peptidase_S1_PA"/>
</dbReference>
<comment type="caution">
    <text evidence="2">The sequence shown here is derived from an EMBL/GenBank/DDBJ whole genome shotgun (WGS) entry which is preliminary data.</text>
</comment>
<dbReference type="PROSITE" id="PS00134">
    <property type="entry name" value="TRYPSIN_HIS"/>
    <property type="match status" value="1"/>
</dbReference>
<accession>A0ABD2Q5P1</accession>
<dbReference type="Gene3D" id="2.40.10.10">
    <property type="entry name" value="Trypsin-like serine proteases"/>
    <property type="match status" value="1"/>
</dbReference>
<feature type="non-terminal residue" evidence="2">
    <location>
        <position position="1"/>
    </location>
</feature>
<evidence type="ECO:0000313" key="2">
    <source>
        <dbReference type="EMBL" id="KAL3314748.1"/>
    </source>
</evidence>
<dbReference type="Proteomes" id="UP001626550">
    <property type="component" value="Unassembled WGS sequence"/>
</dbReference>
<dbReference type="Pfam" id="PF00089">
    <property type="entry name" value="Trypsin"/>
    <property type="match status" value="1"/>
</dbReference>
<feature type="domain" description="Peptidase S1" evidence="1">
    <location>
        <begin position="37"/>
        <end position="85"/>
    </location>
</feature>
<gene>
    <name evidence="2" type="ORF">Ciccas_006638</name>
</gene>
<dbReference type="InterPro" id="IPR043504">
    <property type="entry name" value="Peptidase_S1_PA_chymotrypsin"/>
</dbReference>
<dbReference type="SUPFAM" id="SSF50494">
    <property type="entry name" value="Trypsin-like serine proteases"/>
    <property type="match status" value="1"/>
</dbReference>